<protein>
    <submittedName>
        <fullName evidence="1">Uncharacterized protein</fullName>
    </submittedName>
</protein>
<name>A0ACC0BP82_CATRO</name>
<evidence type="ECO:0000313" key="1">
    <source>
        <dbReference type="EMBL" id="KAI5674433.1"/>
    </source>
</evidence>
<gene>
    <name evidence="1" type="ORF">M9H77_14797</name>
</gene>
<comment type="caution">
    <text evidence="1">The sequence shown here is derived from an EMBL/GenBank/DDBJ whole genome shotgun (WGS) entry which is preliminary data.</text>
</comment>
<sequence>MAKLKIGGAWSGVLEVELEDWTVAMLREEVAKRSGSDNPQLISLICAGKVLKDGDGTEKLSQLGLKNNTKILASKISPDQGKLKEEFLAEEERSKRLTRLKAAATSLAQRHADGSLPVEDFNLELENQSGEKVQLGSEHDQRAIMMGLMLHANAKQLIKMRKYKDALEVLIMGEEAFSLCDPKAIEMVDNVSILQIDMVWCFFMLRDISWLTVAGIRLAKAREGLERAHGKESVRMRFLQGARHPELALHLRLELLEGVVAYHSGQLEKSREALTAAQIKYFQLQVPEEALSLLTSMGYRERDAKRALRMSNQDVQSAVDFLLEEKAKKAQKQEEDIRRKEEIMEQKRYGMTPLRKAVDLQKVNELVSIGFSKELAAEALRRNENDTQKALDDLTNPETNAVIQTDIELKKRKRLRQAADAAMQQLIAMGFPRAAVAEAIRQFGTREKALNFLLAQPNQTTTDAANANTSTQAGTVSGLEGGSASSLEDSGGLDALGTAEESNGCPPSNQKEVDRDVEMENALTLGLESADAFSDYDIDVAKEGEAITEYLALVNPL</sequence>
<keyword evidence="2" id="KW-1185">Reference proteome</keyword>
<proteinExistence type="predicted"/>
<accession>A0ACC0BP82</accession>
<organism evidence="1 2">
    <name type="scientific">Catharanthus roseus</name>
    <name type="common">Madagascar periwinkle</name>
    <name type="synonym">Vinca rosea</name>
    <dbReference type="NCBI Taxonomy" id="4058"/>
    <lineage>
        <taxon>Eukaryota</taxon>
        <taxon>Viridiplantae</taxon>
        <taxon>Streptophyta</taxon>
        <taxon>Embryophyta</taxon>
        <taxon>Tracheophyta</taxon>
        <taxon>Spermatophyta</taxon>
        <taxon>Magnoliopsida</taxon>
        <taxon>eudicotyledons</taxon>
        <taxon>Gunneridae</taxon>
        <taxon>Pentapetalae</taxon>
        <taxon>asterids</taxon>
        <taxon>lamiids</taxon>
        <taxon>Gentianales</taxon>
        <taxon>Apocynaceae</taxon>
        <taxon>Rauvolfioideae</taxon>
        <taxon>Vinceae</taxon>
        <taxon>Catharanthinae</taxon>
        <taxon>Catharanthus</taxon>
    </lineage>
</organism>
<reference evidence="2" key="1">
    <citation type="journal article" date="2023" name="Nat. Plants">
        <title>Single-cell RNA sequencing provides a high-resolution roadmap for understanding the multicellular compartmentation of specialized metabolism.</title>
        <authorList>
            <person name="Sun S."/>
            <person name="Shen X."/>
            <person name="Li Y."/>
            <person name="Li Y."/>
            <person name="Wang S."/>
            <person name="Li R."/>
            <person name="Zhang H."/>
            <person name="Shen G."/>
            <person name="Guo B."/>
            <person name="Wei J."/>
            <person name="Xu J."/>
            <person name="St-Pierre B."/>
            <person name="Chen S."/>
            <person name="Sun C."/>
        </authorList>
    </citation>
    <scope>NUCLEOTIDE SEQUENCE [LARGE SCALE GENOMIC DNA]</scope>
</reference>
<evidence type="ECO:0000313" key="2">
    <source>
        <dbReference type="Proteomes" id="UP001060085"/>
    </source>
</evidence>
<dbReference type="Proteomes" id="UP001060085">
    <property type="component" value="Linkage Group LG03"/>
</dbReference>
<dbReference type="EMBL" id="CM044703">
    <property type="protein sequence ID" value="KAI5674433.1"/>
    <property type="molecule type" value="Genomic_DNA"/>
</dbReference>